<dbReference type="Proteomes" id="UP001172082">
    <property type="component" value="Unassembled WGS sequence"/>
</dbReference>
<keyword evidence="2" id="KW-0808">Transferase</keyword>
<evidence type="ECO:0000259" key="1">
    <source>
        <dbReference type="PROSITE" id="PS51186"/>
    </source>
</evidence>
<gene>
    <name evidence="2" type="ORF">QQ008_28025</name>
</gene>
<evidence type="ECO:0000313" key="2">
    <source>
        <dbReference type="EMBL" id="MDN5205264.1"/>
    </source>
</evidence>
<dbReference type="SUPFAM" id="SSF55729">
    <property type="entry name" value="Acyl-CoA N-acyltransferases (Nat)"/>
    <property type="match status" value="1"/>
</dbReference>
<dbReference type="RefSeq" id="WP_346755286.1">
    <property type="nucleotide sequence ID" value="NZ_JAUJEA010000016.1"/>
</dbReference>
<protein>
    <submittedName>
        <fullName evidence="2">GNAT family protein</fullName>
        <ecNumber evidence="2">2.-.-.-</ecNumber>
    </submittedName>
</protein>
<dbReference type="InterPro" id="IPR000182">
    <property type="entry name" value="GNAT_dom"/>
</dbReference>
<dbReference type="PANTHER" id="PTHR43610">
    <property type="entry name" value="BLL6696 PROTEIN"/>
    <property type="match status" value="1"/>
</dbReference>
<sequence>MGNWISTIELEGTQVKLVPLNTLHKEGLLRAAADGKLWELWYTSVPSKSNIDNYIDNALGNQNMGTALPFTIIDKSSDEIIGSTRYCNVSCDHRRLEIGYTWYAKKHQRTGVNTECKYLLLKHAFEDLNCISVQFRTNWYNLQSRRAIERLGAKQDGVLRNHQLNPDGSMRDTVVFSIIEQEWQGVKKLLEYKMNKYKT</sequence>
<dbReference type="Pfam" id="PF13302">
    <property type="entry name" value="Acetyltransf_3"/>
    <property type="match status" value="1"/>
</dbReference>
<comment type="caution">
    <text evidence="2">The sequence shown here is derived from an EMBL/GenBank/DDBJ whole genome shotgun (WGS) entry which is preliminary data.</text>
</comment>
<dbReference type="GO" id="GO:0016740">
    <property type="term" value="F:transferase activity"/>
    <property type="evidence" value="ECO:0007669"/>
    <property type="project" value="UniProtKB-KW"/>
</dbReference>
<dbReference type="InterPro" id="IPR016181">
    <property type="entry name" value="Acyl_CoA_acyltransferase"/>
</dbReference>
<dbReference type="EMBL" id="JAUJEA010000016">
    <property type="protein sequence ID" value="MDN5205264.1"/>
    <property type="molecule type" value="Genomic_DNA"/>
</dbReference>
<dbReference type="EC" id="2.-.-.-" evidence="2"/>
<dbReference type="Gene3D" id="3.40.630.30">
    <property type="match status" value="1"/>
</dbReference>
<organism evidence="2 3">
    <name type="scientific">Splendidivirga corallicola</name>
    <dbReference type="NCBI Taxonomy" id="3051826"/>
    <lineage>
        <taxon>Bacteria</taxon>
        <taxon>Pseudomonadati</taxon>
        <taxon>Bacteroidota</taxon>
        <taxon>Cytophagia</taxon>
        <taxon>Cytophagales</taxon>
        <taxon>Splendidivirgaceae</taxon>
        <taxon>Splendidivirga</taxon>
    </lineage>
</organism>
<evidence type="ECO:0000313" key="3">
    <source>
        <dbReference type="Proteomes" id="UP001172082"/>
    </source>
</evidence>
<dbReference type="PROSITE" id="PS51186">
    <property type="entry name" value="GNAT"/>
    <property type="match status" value="1"/>
</dbReference>
<accession>A0ABT8KWW8</accession>
<feature type="domain" description="N-acetyltransferase" evidence="1">
    <location>
        <begin position="15"/>
        <end position="175"/>
    </location>
</feature>
<reference evidence="2" key="1">
    <citation type="submission" date="2023-06" db="EMBL/GenBank/DDBJ databases">
        <title>Genomic of Parafulvivirga corallium.</title>
        <authorList>
            <person name="Wang G."/>
        </authorList>
    </citation>
    <scope>NUCLEOTIDE SEQUENCE</scope>
    <source>
        <strain evidence="2">BMA10</strain>
    </source>
</reference>
<keyword evidence="3" id="KW-1185">Reference proteome</keyword>
<dbReference type="PANTHER" id="PTHR43610:SF1">
    <property type="entry name" value="N-ACETYLTRANSFERASE DOMAIN-CONTAINING PROTEIN"/>
    <property type="match status" value="1"/>
</dbReference>
<proteinExistence type="predicted"/>
<name>A0ABT8KWW8_9BACT</name>